<dbReference type="GO" id="GO:0004615">
    <property type="term" value="F:phosphomannomutase activity"/>
    <property type="evidence" value="ECO:0007669"/>
    <property type="project" value="UniProtKB-EC"/>
</dbReference>
<dbReference type="PANTHER" id="PTHR43771">
    <property type="entry name" value="PHOSPHOMANNOMUTASE"/>
    <property type="match status" value="1"/>
</dbReference>
<evidence type="ECO:0000256" key="3">
    <source>
        <dbReference type="ARBA" id="ARBA00004699"/>
    </source>
</evidence>
<keyword evidence="8 10" id="KW-0460">Magnesium</keyword>
<dbReference type="Proteomes" id="UP000242351">
    <property type="component" value="Unassembled WGS sequence"/>
</dbReference>
<dbReference type="InterPro" id="IPR016055">
    <property type="entry name" value="A-D-PHexomutase_a/b/a-I/II/III"/>
</dbReference>
<keyword evidence="7 10" id="KW-0479">Metal-binding</keyword>
<dbReference type="AlphaFoldDB" id="A0A2H9UN83"/>
<protein>
    <recommendedName>
        <fullName evidence="5">phosphomannomutase</fullName>
        <ecNumber evidence="5">5.4.2.8</ecNumber>
    </recommendedName>
</protein>
<keyword evidence="9" id="KW-0413">Isomerase</keyword>
<dbReference type="InterPro" id="IPR005844">
    <property type="entry name" value="A-D-PHexomutase_a/b/a-I"/>
</dbReference>
<evidence type="ECO:0000256" key="8">
    <source>
        <dbReference type="ARBA" id="ARBA00022842"/>
    </source>
</evidence>
<dbReference type="Pfam" id="PF02880">
    <property type="entry name" value="PGM_PMM_III"/>
    <property type="match status" value="1"/>
</dbReference>
<dbReference type="SUPFAM" id="SSF53738">
    <property type="entry name" value="Phosphoglucomutase, first 3 domains"/>
    <property type="match status" value="3"/>
</dbReference>
<dbReference type="PRINTS" id="PR00509">
    <property type="entry name" value="PGMPMM"/>
</dbReference>
<dbReference type="InterPro" id="IPR005841">
    <property type="entry name" value="Alpha-D-phosphohexomutase_SF"/>
</dbReference>
<dbReference type="Gene3D" id="3.40.120.10">
    <property type="entry name" value="Alpha-D-Glucose-1,6-Bisphosphate, subunit A, domain 3"/>
    <property type="match status" value="3"/>
</dbReference>
<dbReference type="GO" id="GO:0005975">
    <property type="term" value="P:carbohydrate metabolic process"/>
    <property type="evidence" value="ECO:0007669"/>
    <property type="project" value="InterPro"/>
</dbReference>
<dbReference type="EC" id="5.4.2.8" evidence="5"/>
<evidence type="ECO:0000259" key="13">
    <source>
        <dbReference type="Pfam" id="PF02880"/>
    </source>
</evidence>
<evidence type="ECO:0000256" key="4">
    <source>
        <dbReference type="ARBA" id="ARBA00010231"/>
    </source>
</evidence>
<evidence type="ECO:0000259" key="11">
    <source>
        <dbReference type="Pfam" id="PF02878"/>
    </source>
</evidence>
<evidence type="ECO:0000256" key="5">
    <source>
        <dbReference type="ARBA" id="ARBA00012730"/>
    </source>
</evidence>
<dbReference type="RefSeq" id="WP_100357327.1">
    <property type="nucleotide sequence ID" value="NZ_PGOZ01000003.1"/>
</dbReference>
<dbReference type="GO" id="GO:0000287">
    <property type="term" value="F:magnesium ion binding"/>
    <property type="evidence" value="ECO:0007669"/>
    <property type="project" value="InterPro"/>
</dbReference>
<evidence type="ECO:0000256" key="10">
    <source>
        <dbReference type="RuleBase" id="RU004326"/>
    </source>
</evidence>
<comment type="catalytic activity">
    <reaction evidence="1">
        <text>alpha-D-mannose 1-phosphate = D-mannose 6-phosphate</text>
        <dbReference type="Rhea" id="RHEA:11140"/>
        <dbReference type="ChEBI" id="CHEBI:58409"/>
        <dbReference type="ChEBI" id="CHEBI:58735"/>
        <dbReference type="EC" id="5.4.2.8"/>
    </reaction>
</comment>
<keyword evidence="6" id="KW-0597">Phosphoprotein</keyword>
<name>A0A2H9UN83_9GAMM</name>
<feature type="domain" description="Alpha-D-phosphohexomutase alpha/beta/alpha" evidence="11">
    <location>
        <begin position="12"/>
        <end position="133"/>
    </location>
</feature>
<dbReference type="InterPro" id="IPR036900">
    <property type="entry name" value="A-D-PHexomutase_C_sf"/>
</dbReference>
<dbReference type="Gene3D" id="3.30.310.50">
    <property type="entry name" value="Alpha-D-phosphohexomutase, C-terminal domain"/>
    <property type="match status" value="1"/>
</dbReference>
<evidence type="ECO:0000256" key="2">
    <source>
        <dbReference type="ARBA" id="ARBA00001946"/>
    </source>
</evidence>
<dbReference type="InterPro" id="IPR005845">
    <property type="entry name" value="A-D-PHexomutase_a/b/a-II"/>
</dbReference>
<comment type="pathway">
    <text evidence="3">Nucleotide-sugar biosynthesis; GDP-alpha-D-mannose biosynthesis; alpha-D-mannose 1-phosphate from D-fructose 6-phosphate: step 2/2.</text>
</comment>
<evidence type="ECO:0000256" key="9">
    <source>
        <dbReference type="ARBA" id="ARBA00023235"/>
    </source>
</evidence>
<evidence type="ECO:0000313" key="15">
    <source>
        <dbReference type="Proteomes" id="UP000242351"/>
    </source>
</evidence>
<evidence type="ECO:0000259" key="12">
    <source>
        <dbReference type="Pfam" id="PF02879"/>
    </source>
</evidence>
<comment type="similarity">
    <text evidence="4 10">Belongs to the phosphohexose mutase family.</text>
</comment>
<gene>
    <name evidence="14" type="ORF">CU320_04275</name>
</gene>
<organism evidence="14 15">
    <name type="scientific">Acinetobacter pseudolwoffii</name>
    <dbReference type="NCBI Taxonomy" id="2053287"/>
    <lineage>
        <taxon>Bacteria</taxon>
        <taxon>Pseudomonadati</taxon>
        <taxon>Pseudomonadota</taxon>
        <taxon>Gammaproteobacteria</taxon>
        <taxon>Moraxellales</taxon>
        <taxon>Moraxellaceae</taxon>
        <taxon>Acinetobacter</taxon>
    </lineage>
</organism>
<accession>A0A2H9UN83</accession>
<dbReference type="PROSITE" id="PS00710">
    <property type="entry name" value="PGM_PMM"/>
    <property type="match status" value="1"/>
</dbReference>
<dbReference type="SUPFAM" id="SSF55957">
    <property type="entry name" value="Phosphoglucomutase, C-terminal domain"/>
    <property type="match status" value="1"/>
</dbReference>
<dbReference type="InterPro" id="IPR005846">
    <property type="entry name" value="A-D-PHexomutase_a/b/a-III"/>
</dbReference>
<dbReference type="Pfam" id="PF02879">
    <property type="entry name" value="PGM_PMM_II"/>
    <property type="match status" value="1"/>
</dbReference>
<dbReference type="PANTHER" id="PTHR43771:SF2">
    <property type="entry name" value="PHOSPHOMANNOMUTASE_PHOSPHOGLUCOMUTASE"/>
    <property type="match status" value="1"/>
</dbReference>
<comment type="caution">
    <text evidence="14">The sequence shown here is derived from an EMBL/GenBank/DDBJ whole genome shotgun (WGS) entry which is preliminary data.</text>
</comment>
<proteinExistence type="inferred from homology"/>
<dbReference type="InterPro" id="IPR016066">
    <property type="entry name" value="A-D-PHexomutase_CS"/>
</dbReference>
<sequence length="472" mass="52425">MGSMNHLFPMHIFRAYDIRGKVSVLGAGIIDAIAHGLAQQYQAARQTRVAIGYDARLSSPAFAETIRRIFQAYSIEATIVGCCSSPMLYFTARQFDGNGIMVTASHNPKEDNGIKWIVSGEPPCPEMIQQVAHLAKPHYSNQQLCLDEQTHQVIPEFCLKYQHGILKDIQLKRSFKVVLDGLNGSAGRCANLVLQKMGCAVMALRCDANGHFPDHAPDPSQDKHLETLCQSVMQQQADLGIALDGDGDRVVLIDAQGQIITADQLLCLFAEICLSGSPSRQFVYDVKCSTLVRDTVQRLGGEPVMIRTGSSFLRTYLAQSQQQAIFGGEYAGHYVFNDGRGWGYDDGLYAALRVMEYLDQTGQSLAQALAAYPKRHGTEDLYIATHHVHPVELLDFVEQQSERIRAQISKIDGIRLDFEDGFGIIRASNTGEYFTVRFDANDAQGLNEIRQLFVAMLRDRYPQIAQDILDAQ</sequence>
<evidence type="ECO:0000256" key="6">
    <source>
        <dbReference type="ARBA" id="ARBA00022553"/>
    </source>
</evidence>
<feature type="domain" description="Alpha-D-phosphohexomutase alpha/beta/alpha" evidence="13">
    <location>
        <begin position="262"/>
        <end position="373"/>
    </location>
</feature>
<dbReference type="EMBL" id="PGOZ01000003">
    <property type="protein sequence ID" value="PJI33182.1"/>
    <property type="molecule type" value="Genomic_DNA"/>
</dbReference>
<reference evidence="14 15" key="1">
    <citation type="submission" date="2017-11" db="EMBL/GenBank/DDBJ databases">
        <authorList>
            <person name="Han C.G."/>
        </authorList>
    </citation>
    <scope>NUCLEOTIDE SEQUENCE [LARGE SCALE GENOMIC DNA]</scope>
    <source>
        <strain evidence="14 15">ANC 5347</strain>
    </source>
</reference>
<comment type="cofactor">
    <cofactor evidence="2">
        <name>Mg(2+)</name>
        <dbReference type="ChEBI" id="CHEBI:18420"/>
    </cofactor>
</comment>
<evidence type="ECO:0000313" key="14">
    <source>
        <dbReference type="EMBL" id="PJI33182.1"/>
    </source>
</evidence>
<dbReference type="CDD" id="cd03089">
    <property type="entry name" value="PMM_PGM"/>
    <property type="match status" value="1"/>
</dbReference>
<reference evidence="14 15" key="2">
    <citation type="submission" date="2017-12" db="EMBL/GenBank/DDBJ databases">
        <title>Revising the taxonomy of the Acinetobacter lwoffii group: the description of Acinetobacter pseudolwoffii sp. nov. and emended description of Acinetobacter lwoffii.</title>
        <authorList>
            <person name="Nemec A."/>
        </authorList>
    </citation>
    <scope>NUCLEOTIDE SEQUENCE [LARGE SCALE GENOMIC DNA]</scope>
    <source>
        <strain evidence="14 15">ANC 5347</strain>
    </source>
</reference>
<feature type="domain" description="Alpha-D-phosphohexomutase alpha/beta/alpha" evidence="12">
    <location>
        <begin position="164"/>
        <end position="257"/>
    </location>
</feature>
<evidence type="ECO:0000256" key="1">
    <source>
        <dbReference type="ARBA" id="ARBA00000586"/>
    </source>
</evidence>
<dbReference type="Pfam" id="PF02878">
    <property type="entry name" value="PGM_PMM_I"/>
    <property type="match status" value="1"/>
</dbReference>
<evidence type="ECO:0000256" key="7">
    <source>
        <dbReference type="ARBA" id="ARBA00022723"/>
    </source>
</evidence>